<feature type="transmembrane region" description="Helical" evidence="7">
    <location>
        <begin position="97"/>
        <end position="114"/>
    </location>
</feature>
<evidence type="ECO:0000313" key="10">
    <source>
        <dbReference type="Proteomes" id="UP000255000"/>
    </source>
</evidence>
<comment type="subcellular location">
    <subcellularLocation>
        <location evidence="6">Cell membrane</location>
        <topology evidence="6">Multi-pass membrane protein</topology>
    </subcellularLocation>
    <subcellularLocation>
        <location evidence="1">Membrane</location>
        <topology evidence="1">Multi-pass membrane protein</topology>
    </subcellularLocation>
</comment>
<keyword evidence="4 7" id="KW-1133">Transmembrane helix</keyword>
<dbReference type="OrthoDB" id="9810850at2"/>
<dbReference type="AlphaFoldDB" id="A0A379HLI6"/>
<dbReference type="GO" id="GO:0016491">
    <property type="term" value="F:oxidoreductase activity"/>
    <property type="evidence" value="ECO:0007669"/>
    <property type="project" value="UniProtKB-KW"/>
</dbReference>
<evidence type="ECO:0000256" key="3">
    <source>
        <dbReference type="ARBA" id="ARBA00022692"/>
    </source>
</evidence>
<dbReference type="InterPro" id="IPR035973">
    <property type="entry name" value="Cyt_c_oxidase_su3-like_sf"/>
</dbReference>
<dbReference type="EMBL" id="UGSK01000002">
    <property type="protein sequence ID" value="SUC82782.1"/>
    <property type="molecule type" value="Genomic_DNA"/>
</dbReference>
<proteinExistence type="inferred from homology"/>
<dbReference type="GO" id="GO:0019646">
    <property type="term" value="P:aerobic electron transport chain"/>
    <property type="evidence" value="ECO:0007669"/>
    <property type="project" value="InterPro"/>
</dbReference>
<feature type="domain" description="Heme-copper oxidase subunit III family profile" evidence="8">
    <location>
        <begin position="29"/>
        <end position="191"/>
    </location>
</feature>
<evidence type="ECO:0000256" key="4">
    <source>
        <dbReference type="ARBA" id="ARBA00022989"/>
    </source>
</evidence>
<keyword evidence="3 6" id="KW-0812">Transmembrane</keyword>
<feature type="transmembrane region" description="Helical" evidence="7">
    <location>
        <begin position="135"/>
        <end position="159"/>
    </location>
</feature>
<evidence type="ECO:0000256" key="5">
    <source>
        <dbReference type="ARBA" id="ARBA00023136"/>
    </source>
</evidence>
<dbReference type="SUPFAM" id="SSF81452">
    <property type="entry name" value="Cytochrome c oxidase subunit III-like"/>
    <property type="match status" value="1"/>
</dbReference>
<gene>
    <name evidence="9" type="primary">ctaE_2</name>
    <name evidence="9" type="ORF">NCTC13350_04275</name>
</gene>
<reference evidence="9 10" key="1">
    <citation type="submission" date="2018-06" db="EMBL/GenBank/DDBJ databases">
        <authorList>
            <consortium name="Pathogen Informatics"/>
            <person name="Doyle S."/>
        </authorList>
    </citation>
    <scope>NUCLEOTIDE SEQUENCE [LARGE SCALE GENOMIC DNA]</scope>
    <source>
        <strain evidence="9 10">NCTC13350</strain>
    </source>
</reference>
<dbReference type="PANTHER" id="PTHR11403:SF6">
    <property type="entry name" value="NITRIC OXIDE REDUCTASE SUBUNIT E"/>
    <property type="match status" value="1"/>
</dbReference>
<dbReference type="EC" id="1.9.3.1" evidence="9"/>
<dbReference type="GO" id="GO:0004129">
    <property type="term" value="F:cytochrome-c oxidase activity"/>
    <property type="evidence" value="ECO:0007669"/>
    <property type="project" value="InterPro"/>
</dbReference>
<feature type="transmembrane region" description="Helical" evidence="7">
    <location>
        <begin position="27"/>
        <end position="53"/>
    </location>
</feature>
<protein>
    <submittedName>
        <fullName evidence="9">Cytochrome c oxidase subunit 3</fullName>
        <ecNumber evidence="9">1.9.3.1</ecNumber>
    </submittedName>
</protein>
<organism evidence="9 10">
    <name type="scientific">Pannonibacter phragmitetus</name>
    <dbReference type="NCBI Taxonomy" id="121719"/>
    <lineage>
        <taxon>Bacteria</taxon>
        <taxon>Pseudomonadati</taxon>
        <taxon>Pseudomonadota</taxon>
        <taxon>Alphaproteobacteria</taxon>
        <taxon>Hyphomicrobiales</taxon>
        <taxon>Stappiaceae</taxon>
        <taxon>Pannonibacter</taxon>
    </lineage>
</organism>
<dbReference type="RefSeq" id="WP_081626037.1">
    <property type="nucleotide sequence ID" value="NZ_UGSK01000002.1"/>
</dbReference>
<evidence type="ECO:0000256" key="1">
    <source>
        <dbReference type="ARBA" id="ARBA00004141"/>
    </source>
</evidence>
<sequence>MKAHPMPHPSTTAQPEQEDLEGLPGNVLMWIFILGDVAVFALLLGGFGVAKLLNREAFLAGQAQLSGTAALMETFALILSGWLAAIAVERQRLGRSIRPALAGAIGFGSLFLVFKAGEYAQSLEAFSYEESFAQIYYLLTGFHALHVILGLVLLLVSFARSQAQNLPDFVRYWHFTDIVWLLIFPTVYILR</sequence>
<dbReference type="Proteomes" id="UP000255000">
    <property type="component" value="Unassembled WGS sequence"/>
</dbReference>
<dbReference type="GO" id="GO:0005886">
    <property type="term" value="C:plasma membrane"/>
    <property type="evidence" value="ECO:0007669"/>
    <property type="project" value="UniProtKB-SubCell"/>
</dbReference>
<comment type="similarity">
    <text evidence="2 6">Belongs to the cytochrome c oxidase subunit 3 family.</text>
</comment>
<accession>A0A379HLI6</accession>
<dbReference type="InterPro" id="IPR000298">
    <property type="entry name" value="Cyt_c_oxidase-like_su3"/>
</dbReference>
<dbReference type="PROSITE" id="PS50253">
    <property type="entry name" value="COX3"/>
    <property type="match status" value="1"/>
</dbReference>
<feature type="transmembrane region" description="Helical" evidence="7">
    <location>
        <begin position="171"/>
        <end position="190"/>
    </location>
</feature>
<dbReference type="Pfam" id="PF00510">
    <property type="entry name" value="COX3"/>
    <property type="match status" value="1"/>
</dbReference>
<evidence type="ECO:0000256" key="6">
    <source>
        <dbReference type="RuleBase" id="RU003376"/>
    </source>
</evidence>
<name>A0A379HLI6_9HYPH</name>
<evidence type="ECO:0000259" key="8">
    <source>
        <dbReference type="PROSITE" id="PS50253"/>
    </source>
</evidence>
<dbReference type="Gene3D" id="1.20.120.80">
    <property type="entry name" value="Cytochrome c oxidase, subunit III, four-helix bundle"/>
    <property type="match status" value="1"/>
</dbReference>
<evidence type="ECO:0000313" key="9">
    <source>
        <dbReference type="EMBL" id="SUC82782.1"/>
    </source>
</evidence>
<keyword evidence="5 7" id="KW-0472">Membrane</keyword>
<dbReference type="InterPro" id="IPR024791">
    <property type="entry name" value="Cyt_c/ubiquinol_Oxase_su3"/>
</dbReference>
<evidence type="ECO:0000256" key="7">
    <source>
        <dbReference type="SAM" id="Phobius"/>
    </source>
</evidence>
<feature type="transmembrane region" description="Helical" evidence="7">
    <location>
        <begin position="65"/>
        <end position="85"/>
    </location>
</feature>
<dbReference type="PANTHER" id="PTHR11403">
    <property type="entry name" value="CYTOCHROME C OXIDASE SUBUNIT III"/>
    <property type="match status" value="1"/>
</dbReference>
<keyword evidence="9" id="KW-0560">Oxidoreductase</keyword>
<dbReference type="InterPro" id="IPR013833">
    <property type="entry name" value="Cyt_c_oxidase_su3_a-hlx"/>
</dbReference>
<evidence type="ECO:0000256" key="2">
    <source>
        <dbReference type="ARBA" id="ARBA00010581"/>
    </source>
</evidence>